<dbReference type="OrthoDB" id="960257at2"/>
<accession>A0A2Z3GYL4</accession>
<proteinExistence type="predicted"/>
<dbReference type="EMBL" id="CP029145">
    <property type="protein sequence ID" value="AWM34484.1"/>
    <property type="molecule type" value="Genomic_DNA"/>
</dbReference>
<dbReference type="KEGG" id="hnv:DDQ68_17850"/>
<sequence>MDYQLFTVLSACSKLTNGLVVTLKMQKRYISLDAAERTTLEAGRHHHPQHQFRARCQGLLWSADGQSVPALAALLNVSQGTVYGWFNRWEQGGLAGLANAKGQGRPAILQPADQQRVEAAVRANRQQLKDVTAVLRQELRKDFSALTLKRFLKSVGANGGASATG</sequence>
<dbReference type="Pfam" id="PF13551">
    <property type="entry name" value="HTH_29"/>
    <property type="match status" value="1"/>
</dbReference>
<name>A0A2Z3GYL4_9BACT</name>
<reference evidence="2" key="1">
    <citation type="submission" date="2018-04" db="EMBL/GenBank/DDBJ databases">
        <title>Complete genome of Antarctic heterotrophic bacterium Hymenobacter nivis.</title>
        <authorList>
            <person name="Terashima M."/>
        </authorList>
    </citation>
    <scope>NUCLEOTIDE SEQUENCE [LARGE SCALE GENOMIC DNA]</scope>
    <source>
        <strain evidence="2">NBRC 111535</strain>
    </source>
</reference>
<gene>
    <name evidence="1" type="ORF">DDQ68_17850</name>
</gene>
<dbReference type="Gene3D" id="1.10.10.10">
    <property type="entry name" value="Winged helix-like DNA-binding domain superfamily/Winged helix DNA-binding domain"/>
    <property type="match status" value="1"/>
</dbReference>
<protein>
    <submittedName>
        <fullName evidence="1">Uncharacterized protein</fullName>
    </submittedName>
</protein>
<evidence type="ECO:0000313" key="2">
    <source>
        <dbReference type="Proteomes" id="UP000245999"/>
    </source>
</evidence>
<keyword evidence="2" id="KW-1185">Reference proteome</keyword>
<dbReference type="InterPro" id="IPR009057">
    <property type="entry name" value="Homeodomain-like_sf"/>
</dbReference>
<dbReference type="InterPro" id="IPR036388">
    <property type="entry name" value="WH-like_DNA-bd_sf"/>
</dbReference>
<dbReference type="Proteomes" id="UP000245999">
    <property type="component" value="Chromosome"/>
</dbReference>
<organism evidence="1 2">
    <name type="scientific">Hymenobacter nivis</name>
    <dbReference type="NCBI Taxonomy" id="1850093"/>
    <lineage>
        <taxon>Bacteria</taxon>
        <taxon>Pseudomonadati</taxon>
        <taxon>Bacteroidota</taxon>
        <taxon>Cytophagia</taxon>
        <taxon>Cytophagales</taxon>
        <taxon>Hymenobacteraceae</taxon>
        <taxon>Hymenobacter</taxon>
    </lineage>
</organism>
<evidence type="ECO:0000313" key="1">
    <source>
        <dbReference type="EMBL" id="AWM34484.1"/>
    </source>
</evidence>
<dbReference type="AlphaFoldDB" id="A0A2Z3GYL4"/>
<dbReference type="SUPFAM" id="SSF46689">
    <property type="entry name" value="Homeodomain-like"/>
    <property type="match status" value="1"/>
</dbReference>